<protein>
    <recommendedName>
        <fullName evidence="2">BTB domain-containing protein</fullName>
    </recommendedName>
</protein>
<dbReference type="Pfam" id="PF00651">
    <property type="entry name" value="BTB"/>
    <property type="match status" value="1"/>
</dbReference>
<dbReference type="Gene3D" id="3.30.710.10">
    <property type="entry name" value="Potassium Channel Kv1.1, Chain A"/>
    <property type="match status" value="1"/>
</dbReference>
<dbReference type="SUPFAM" id="SSF52317">
    <property type="entry name" value="Class I glutamine amidotransferase-like"/>
    <property type="match status" value="1"/>
</dbReference>
<dbReference type="PANTHER" id="PTHR46105">
    <property type="entry name" value="AGAP004733-PA"/>
    <property type="match status" value="1"/>
</dbReference>
<feature type="compositionally biased region" description="Basic and acidic residues" evidence="1">
    <location>
        <begin position="179"/>
        <end position="188"/>
    </location>
</feature>
<accession>A0ABQ8ZAA5</accession>
<feature type="compositionally biased region" description="Basic and acidic residues" evidence="1">
    <location>
        <begin position="140"/>
        <end position="164"/>
    </location>
</feature>
<sequence>MEDYSISIGTDYQKLFRSKILSDLSFTFDQNYPEIPAHQMVVALFSDFFKEILYPDNVSKREKFVVIRLELKGLSINNFLKVLQFCYTGKIGLNMRNFQQICQLSWQFRINRLIQVCQKFVKKNNLPSITTKTIHKKKRTSPEKKQEQKNQNEKENENENVKENEKEIEIEIEIENEKENQKQVENKKKPIQNGIHQTKQLQMEKVRNDQEVHNNEGKEKEKEKIKVKENEKQDQKGQEQKNKIEIESESSLKNNEPTNEIEKSLLQNLLQYKVKETTQKKSVLPNVEEKNNFQIQKIQTQPVGIKVALIVADKDMVYVQNVATTLSMLGVIETIRVFRSNKKNYAYEQIKNLDVAFVYSSDSQFYNAERLGNDLADFVEDGGGLVMCAINCLDSSDDKQLEGRITTPEYLPIVKNDSLNSEYQNLGKIETPSHPVIRDVNIFNGGRNSFRINVKTVTNDSTVIAYWDDGTVFAAEKHFPKKPSYGKVIALNLWPPNSDSDPNCWNSDSDGKTLLLNSIMYVANYKRNDLKLINKLY</sequence>
<dbReference type="PANTHER" id="PTHR46105:SF28">
    <property type="entry name" value="ZINC FINGER PROTEIN 37-LIKE"/>
    <property type="match status" value="1"/>
</dbReference>
<comment type="caution">
    <text evidence="3">The sequence shown here is derived from an EMBL/GenBank/DDBJ whole genome shotgun (WGS) entry which is preliminary data.</text>
</comment>
<proteinExistence type="predicted"/>
<evidence type="ECO:0000256" key="1">
    <source>
        <dbReference type="SAM" id="MobiDB-lite"/>
    </source>
</evidence>
<name>A0ABQ8ZAA5_9EUKA</name>
<dbReference type="SMART" id="SM00225">
    <property type="entry name" value="BTB"/>
    <property type="match status" value="1"/>
</dbReference>
<gene>
    <name evidence="3" type="ORF">M0813_13240</name>
</gene>
<keyword evidence="4" id="KW-1185">Reference proteome</keyword>
<dbReference type="EMBL" id="JAOAOG010000028">
    <property type="protein sequence ID" value="KAJ6253823.1"/>
    <property type="molecule type" value="Genomic_DNA"/>
</dbReference>
<feature type="region of interest" description="Disordered" evidence="1">
    <location>
        <begin position="179"/>
        <end position="259"/>
    </location>
</feature>
<evidence type="ECO:0000313" key="3">
    <source>
        <dbReference type="EMBL" id="KAJ6253823.1"/>
    </source>
</evidence>
<dbReference type="InterPro" id="IPR029062">
    <property type="entry name" value="Class_I_gatase-like"/>
</dbReference>
<evidence type="ECO:0000259" key="2">
    <source>
        <dbReference type="PROSITE" id="PS50097"/>
    </source>
</evidence>
<dbReference type="CDD" id="cd18186">
    <property type="entry name" value="BTB_POZ_ZBTB_KLHL-like"/>
    <property type="match status" value="1"/>
</dbReference>
<dbReference type="Proteomes" id="UP001150062">
    <property type="component" value="Unassembled WGS sequence"/>
</dbReference>
<dbReference type="PROSITE" id="PS50097">
    <property type="entry name" value="BTB"/>
    <property type="match status" value="1"/>
</dbReference>
<reference evidence="3" key="1">
    <citation type="submission" date="2022-08" db="EMBL/GenBank/DDBJ databases">
        <title>Novel sulfate-reducing endosymbionts in the free-living metamonad Anaeramoeba.</title>
        <authorList>
            <person name="Jerlstrom-Hultqvist J."/>
            <person name="Cepicka I."/>
            <person name="Gallot-Lavallee L."/>
            <person name="Salas-Leiva D."/>
            <person name="Curtis B.A."/>
            <person name="Zahonova K."/>
            <person name="Pipaliya S."/>
            <person name="Dacks J."/>
            <person name="Roger A.J."/>
        </authorList>
    </citation>
    <scope>NUCLEOTIDE SEQUENCE</scope>
    <source>
        <strain evidence="3">Schooner1</strain>
    </source>
</reference>
<feature type="domain" description="BTB" evidence="2">
    <location>
        <begin position="22"/>
        <end position="95"/>
    </location>
</feature>
<evidence type="ECO:0000313" key="4">
    <source>
        <dbReference type="Proteomes" id="UP001150062"/>
    </source>
</evidence>
<dbReference type="InterPro" id="IPR050457">
    <property type="entry name" value="ZnFinger_BTB_dom_contain"/>
</dbReference>
<dbReference type="InterPro" id="IPR000210">
    <property type="entry name" value="BTB/POZ_dom"/>
</dbReference>
<dbReference type="InterPro" id="IPR011333">
    <property type="entry name" value="SKP1/BTB/POZ_sf"/>
</dbReference>
<organism evidence="3 4">
    <name type="scientific">Anaeramoeba flamelloides</name>
    <dbReference type="NCBI Taxonomy" id="1746091"/>
    <lineage>
        <taxon>Eukaryota</taxon>
        <taxon>Metamonada</taxon>
        <taxon>Anaeramoebidae</taxon>
        <taxon>Anaeramoeba</taxon>
    </lineage>
</organism>
<dbReference type="SUPFAM" id="SSF54695">
    <property type="entry name" value="POZ domain"/>
    <property type="match status" value="1"/>
</dbReference>
<feature type="compositionally biased region" description="Polar residues" evidence="1">
    <location>
        <begin position="249"/>
        <end position="258"/>
    </location>
</feature>
<feature type="compositionally biased region" description="Basic and acidic residues" evidence="1">
    <location>
        <begin position="202"/>
        <end position="246"/>
    </location>
</feature>
<feature type="region of interest" description="Disordered" evidence="1">
    <location>
        <begin position="131"/>
        <end position="164"/>
    </location>
</feature>